<evidence type="ECO:0000313" key="2">
    <source>
        <dbReference type="EMBL" id="SEA04397.1"/>
    </source>
</evidence>
<dbReference type="SUPFAM" id="SSF56266">
    <property type="entry name" value="DmpA/ArgJ-like"/>
    <property type="match status" value="1"/>
</dbReference>
<dbReference type="Pfam" id="PF03576">
    <property type="entry name" value="Peptidase_S58"/>
    <property type="match status" value="1"/>
</dbReference>
<dbReference type="InterPro" id="IPR005321">
    <property type="entry name" value="Peptidase_S58_DmpA"/>
</dbReference>
<reference evidence="2 3" key="1">
    <citation type="submission" date="2016-10" db="EMBL/GenBank/DDBJ databases">
        <authorList>
            <person name="de Groot N.N."/>
        </authorList>
    </citation>
    <scope>NUCLEOTIDE SEQUENCE [LARGE SCALE GENOMIC DNA]</scope>
    <source>
        <strain evidence="2 3">D31d</strain>
    </source>
</reference>
<dbReference type="GO" id="GO:0004177">
    <property type="term" value="F:aminopeptidase activity"/>
    <property type="evidence" value="ECO:0007669"/>
    <property type="project" value="UniProtKB-KW"/>
</dbReference>
<evidence type="ECO:0000313" key="3">
    <source>
        <dbReference type="Proteomes" id="UP000182257"/>
    </source>
</evidence>
<keyword evidence="2" id="KW-0645">Protease</keyword>
<dbReference type="PANTHER" id="PTHR36512">
    <property type="entry name" value="D-AMINOPEPTIDASE"/>
    <property type="match status" value="1"/>
</dbReference>
<protein>
    <submittedName>
        <fullName evidence="2">L-aminopeptidase/D-esterase</fullName>
    </submittedName>
</protein>
<dbReference type="RefSeq" id="WP_254771638.1">
    <property type="nucleotide sequence ID" value="NZ_FNRF01000001.1"/>
</dbReference>
<accession>A0A1H3XY67</accession>
<dbReference type="InterPro" id="IPR016117">
    <property type="entry name" value="ArgJ-like_dom_sf"/>
</dbReference>
<dbReference type="Proteomes" id="UP000182257">
    <property type="component" value="Unassembled WGS sequence"/>
</dbReference>
<proteinExistence type="inferred from homology"/>
<comment type="similarity">
    <text evidence="1">Belongs to the peptidase S58 family.</text>
</comment>
<keyword evidence="2" id="KW-0031">Aminopeptidase</keyword>
<dbReference type="Gene3D" id="3.60.70.12">
    <property type="entry name" value="L-amino peptidase D-ALA esterase/amidase"/>
    <property type="match status" value="1"/>
</dbReference>
<keyword evidence="2" id="KW-0378">Hydrolase</keyword>
<dbReference type="AlphaFoldDB" id="A0A1H3XY67"/>
<sequence>MKKKIFLGLFAAIHICGLSIFTSCFKNNDEKMLGVDTTNRVDNYTDMDNLVESLPFSELQGISVGNAQDNDAQTGVTVFFFPEASMASAVVLGGGPASREVPLLDPQRNTQPLNALVFSGSSAYGLAASDGVVTCLEEHGYGYNTGYGLVPIVCQSCIFDLSYGKSNIRPDREMGYKACQNAIASNSPLSGNVGAGTGATVGKPGGMATAQKSGIGYAAARLGQLEVGVAVVVNALGDIFQDGVKIAGMTTIDRKGFVSAEQAVLKNQYSDLIGSNTTIAAVFTNAHLSVADLQKVANIASTGMARSIRPVFTMADGDTVYAISLSGGMIQSDVNTIGVLASLVMEKAIADAILASKIADEEYLHNI</sequence>
<dbReference type="EMBL" id="FNRF01000001">
    <property type="protein sequence ID" value="SEA04397.1"/>
    <property type="molecule type" value="Genomic_DNA"/>
</dbReference>
<dbReference type="PANTHER" id="PTHR36512:SF3">
    <property type="entry name" value="BLR5678 PROTEIN"/>
    <property type="match status" value="1"/>
</dbReference>
<dbReference type="PROSITE" id="PS51257">
    <property type="entry name" value="PROKAR_LIPOPROTEIN"/>
    <property type="match status" value="1"/>
</dbReference>
<dbReference type="CDD" id="cd02252">
    <property type="entry name" value="nylC_like"/>
    <property type="match status" value="1"/>
</dbReference>
<organism evidence="2 3">
    <name type="scientific">Xylanibacter ruminicola</name>
    <name type="common">Prevotella ruminicola</name>
    <dbReference type="NCBI Taxonomy" id="839"/>
    <lineage>
        <taxon>Bacteria</taxon>
        <taxon>Pseudomonadati</taxon>
        <taxon>Bacteroidota</taxon>
        <taxon>Bacteroidia</taxon>
        <taxon>Bacteroidales</taxon>
        <taxon>Prevotellaceae</taxon>
        <taxon>Xylanibacter</taxon>
    </lineage>
</organism>
<evidence type="ECO:0000256" key="1">
    <source>
        <dbReference type="ARBA" id="ARBA00007068"/>
    </source>
</evidence>
<gene>
    <name evidence="2" type="ORF">SAMN05216462_0428</name>
</gene>
<name>A0A1H3XY67_XYLRU</name>